<dbReference type="AlphaFoldDB" id="A0A9P5LB38"/>
<feature type="signal peptide" evidence="1">
    <location>
        <begin position="1"/>
        <end position="16"/>
    </location>
</feature>
<reference evidence="2" key="1">
    <citation type="submission" date="2020-03" db="EMBL/GenBank/DDBJ databases">
        <title>Draft Genome Sequence of Cylindrodendrum hubeiense.</title>
        <authorList>
            <person name="Buettner E."/>
            <person name="Kellner H."/>
        </authorList>
    </citation>
    <scope>NUCLEOTIDE SEQUENCE</scope>
    <source>
        <strain evidence="2">IHI 201604</strain>
    </source>
</reference>
<protein>
    <recommendedName>
        <fullName evidence="4">GPI anchored serine-threonine rich protein</fullName>
    </recommendedName>
</protein>
<keyword evidence="1" id="KW-0732">Signal</keyword>
<gene>
    <name evidence="2" type="ORF">G7Z17_g10563</name>
</gene>
<dbReference type="OrthoDB" id="5152093at2759"/>
<sequence length="215" mass="21300">MNKFILLALSATGALAAANSPFLAAREIYQVPCSETGQKECGNGCIDSSWTCCPSGAGGCPSDATCYLGTNGEYGCCPEGTTCGGEGGASTDASTNTVTIPGEGETSTLVTEATSTGGYEQPPVETPSSVAVETPSSEAVDSYTQVETLQTETQTYVQPVTTPAGVLPTYGSNGTQPAATTPPAVTGTDVPSVATAFGVSMVGGLVACAAAALLI</sequence>
<organism evidence="2 3">
    <name type="scientific">Cylindrodendrum hubeiense</name>
    <dbReference type="NCBI Taxonomy" id="595255"/>
    <lineage>
        <taxon>Eukaryota</taxon>
        <taxon>Fungi</taxon>
        <taxon>Dikarya</taxon>
        <taxon>Ascomycota</taxon>
        <taxon>Pezizomycotina</taxon>
        <taxon>Sordariomycetes</taxon>
        <taxon>Hypocreomycetidae</taxon>
        <taxon>Hypocreales</taxon>
        <taxon>Nectriaceae</taxon>
        <taxon>Cylindrodendrum</taxon>
    </lineage>
</organism>
<feature type="chain" id="PRO_5040476682" description="GPI anchored serine-threonine rich protein" evidence="1">
    <location>
        <begin position="17"/>
        <end position="215"/>
    </location>
</feature>
<evidence type="ECO:0000256" key="1">
    <source>
        <dbReference type="SAM" id="SignalP"/>
    </source>
</evidence>
<dbReference type="Proteomes" id="UP000722485">
    <property type="component" value="Unassembled WGS sequence"/>
</dbReference>
<proteinExistence type="predicted"/>
<accession>A0A9P5LB38</accession>
<evidence type="ECO:0000313" key="2">
    <source>
        <dbReference type="EMBL" id="KAF7543654.1"/>
    </source>
</evidence>
<name>A0A9P5LB38_9HYPO</name>
<evidence type="ECO:0000313" key="3">
    <source>
        <dbReference type="Proteomes" id="UP000722485"/>
    </source>
</evidence>
<comment type="caution">
    <text evidence="2">The sequence shown here is derived from an EMBL/GenBank/DDBJ whole genome shotgun (WGS) entry which is preliminary data.</text>
</comment>
<evidence type="ECO:0008006" key="4">
    <source>
        <dbReference type="Google" id="ProtNLM"/>
    </source>
</evidence>
<keyword evidence="3" id="KW-1185">Reference proteome</keyword>
<dbReference type="EMBL" id="JAANBB010000352">
    <property type="protein sequence ID" value="KAF7543654.1"/>
    <property type="molecule type" value="Genomic_DNA"/>
</dbReference>